<name>A0ABW0SIJ3_9GAMM</name>
<comment type="caution">
    <text evidence="6">The sequence shown here is derived from an EMBL/GenBank/DDBJ whole genome shotgun (WGS) entry which is preliminary data.</text>
</comment>
<keyword evidence="6" id="KW-0969">Cilium</keyword>
<keyword evidence="7" id="KW-1185">Reference proteome</keyword>
<keyword evidence="6" id="KW-0282">Flagellum</keyword>
<dbReference type="Pfam" id="PF07238">
    <property type="entry name" value="PilZ"/>
    <property type="match status" value="1"/>
</dbReference>
<evidence type="ECO:0000259" key="4">
    <source>
        <dbReference type="Pfam" id="PF07238"/>
    </source>
</evidence>
<dbReference type="Proteomes" id="UP001596036">
    <property type="component" value="Unassembled WGS sequence"/>
</dbReference>
<dbReference type="InterPro" id="IPR012349">
    <property type="entry name" value="Split_barrel_FMN-bd"/>
</dbReference>
<keyword evidence="6" id="KW-0966">Cell projection</keyword>
<reference evidence="7" key="1">
    <citation type="journal article" date="2019" name="Int. J. Syst. Evol. Microbiol.">
        <title>The Global Catalogue of Microorganisms (GCM) 10K type strain sequencing project: providing services to taxonomists for standard genome sequencing and annotation.</title>
        <authorList>
            <consortium name="The Broad Institute Genomics Platform"/>
            <consortium name="The Broad Institute Genome Sequencing Center for Infectious Disease"/>
            <person name="Wu L."/>
            <person name="Ma J."/>
        </authorList>
    </citation>
    <scope>NUCLEOTIDE SEQUENCE [LARGE SCALE GENOMIC DNA]</scope>
    <source>
        <strain evidence="7">KACC 11407</strain>
    </source>
</reference>
<evidence type="ECO:0000313" key="6">
    <source>
        <dbReference type="EMBL" id="MFC5568754.1"/>
    </source>
</evidence>
<keyword evidence="2" id="KW-0547">Nucleotide-binding</keyword>
<protein>
    <submittedName>
        <fullName evidence="6">Flagellar brake protein</fullName>
    </submittedName>
</protein>
<evidence type="ECO:0000313" key="7">
    <source>
        <dbReference type="Proteomes" id="UP001596036"/>
    </source>
</evidence>
<dbReference type="InterPro" id="IPR009926">
    <property type="entry name" value="T3SS_YcgR_PilZN"/>
</dbReference>
<evidence type="ECO:0000256" key="1">
    <source>
        <dbReference type="ARBA" id="ARBA00022636"/>
    </source>
</evidence>
<dbReference type="Gene3D" id="2.30.110.10">
    <property type="entry name" value="Electron Transport, Fmn-binding Protein, Chain A"/>
    <property type="match status" value="1"/>
</dbReference>
<feature type="domain" description="Type III secretion system flagellar brake protein YcgR PilZN" evidence="5">
    <location>
        <begin position="21"/>
        <end position="121"/>
    </location>
</feature>
<organism evidence="6 7">
    <name type="scientific">Lysobacter yangpyeongensis</name>
    <dbReference type="NCBI Taxonomy" id="346182"/>
    <lineage>
        <taxon>Bacteria</taxon>
        <taxon>Pseudomonadati</taxon>
        <taxon>Pseudomonadota</taxon>
        <taxon>Gammaproteobacteria</taxon>
        <taxon>Lysobacterales</taxon>
        <taxon>Lysobacteraceae</taxon>
        <taxon>Lysobacter</taxon>
    </lineage>
</organism>
<accession>A0ABW0SIJ3</accession>
<evidence type="ECO:0000256" key="2">
    <source>
        <dbReference type="ARBA" id="ARBA00022741"/>
    </source>
</evidence>
<evidence type="ECO:0000259" key="5">
    <source>
        <dbReference type="Pfam" id="PF07317"/>
    </source>
</evidence>
<dbReference type="InterPro" id="IPR009875">
    <property type="entry name" value="PilZ_domain"/>
</dbReference>
<proteinExistence type="predicted"/>
<dbReference type="Gene3D" id="2.40.10.220">
    <property type="entry name" value="predicted glycosyltransferase like domains"/>
    <property type="match status" value="1"/>
</dbReference>
<dbReference type="EMBL" id="JBHSNM010000001">
    <property type="protein sequence ID" value="MFC5568754.1"/>
    <property type="molecule type" value="Genomic_DNA"/>
</dbReference>
<evidence type="ECO:0000256" key="3">
    <source>
        <dbReference type="ARBA" id="ARBA00023143"/>
    </source>
</evidence>
<sequence>MTPTDAIGEPVGELDHDRCLVHGTGEIRKYLQRLFDARCILSGQADGTTASQVTALLHVGDASLLIDVPRGKETLRQWLESPRLRFESSLERISVGFATGPVWLDQHEGQPALGLPLPTRLHYRQRREYLRVAPPMGALRCHLPLRQDDETTWVDAAIGDIGGGGLALLMRADAMPLAVGDVLEGCQVHLPQCEPVAIDLVVRHVVARCGHGPPVVQAGCEFVDLPRALQDRLFRYLMQLDRERVSRRRTWE</sequence>
<keyword evidence="3" id="KW-0975">Bacterial flagellum</keyword>
<gene>
    <name evidence="6" type="ORF">ACFPN1_01580</name>
</gene>
<dbReference type="Pfam" id="PF07317">
    <property type="entry name" value="PilZN"/>
    <property type="match status" value="1"/>
</dbReference>
<keyword evidence="1" id="KW-0973">c-di-GMP</keyword>
<dbReference type="RefSeq" id="WP_386752407.1">
    <property type="nucleotide sequence ID" value="NZ_JBHSNM010000001.1"/>
</dbReference>
<feature type="domain" description="PilZ" evidence="4">
    <location>
        <begin position="125"/>
        <end position="239"/>
    </location>
</feature>